<evidence type="ECO:0000256" key="2">
    <source>
        <dbReference type="SAM" id="MobiDB-lite"/>
    </source>
</evidence>
<name>A0ABN8D221_9STRA</name>
<gene>
    <name evidence="4" type="ORF">PBS001_LOCUS5698</name>
</gene>
<protein>
    <recommendedName>
        <fullName evidence="3">STIL N-terminal domain-containing protein</fullName>
    </recommendedName>
</protein>
<feature type="compositionally biased region" description="Polar residues" evidence="2">
    <location>
        <begin position="853"/>
        <end position="872"/>
    </location>
</feature>
<feature type="compositionally biased region" description="Polar residues" evidence="2">
    <location>
        <begin position="826"/>
        <end position="835"/>
    </location>
</feature>
<comment type="caution">
    <text evidence="4">The sequence shown here is derived from an EMBL/GenBank/DDBJ whole genome shotgun (WGS) entry which is preliminary data.</text>
</comment>
<feature type="region of interest" description="Disordered" evidence="2">
    <location>
        <begin position="1"/>
        <end position="115"/>
    </location>
</feature>
<feature type="compositionally biased region" description="Polar residues" evidence="2">
    <location>
        <begin position="782"/>
        <end position="794"/>
    </location>
</feature>
<feature type="compositionally biased region" description="Basic and acidic residues" evidence="2">
    <location>
        <begin position="725"/>
        <end position="750"/>
    </location>
</feature>
<dbReference type="EMBL" id="CAKLCB010000280">
    <property type="protein sequence ID" value="CAH0519162.1"/>
    <property type="molecule type" value="Genomic_DNA"/>
</dbReference>
<keyword evidence="1" id="KW-0175">Coiled coil</keyword>
<feature type="region of interest" description="Disordered" evidence="2">
    <location>
        <begin position="779"/>
        <end position="879"/>
    </location>
</feature>
<dbReference type="Pfam" id="PF15253">
    <property type="entry name" value="STIL_N"/>
    <property type="match status" value="1"/>
</dbReference>
<accession>A0ABN8D221</accession>
<feature type="compositionally biased region" description="Polar residues" evidence="2">
    <location>
        <begin position="808"/>
        <end position="817"/>
    </location>
</feature>
<evidence type="ECO:0000313" key="5">
    <source>
        <dbReference type="Proteomes" id="UP001158986"/>
    </source>
</evidence>
<feature type="compositionally biased region" description="Polar residues" evidence="2">
    <location>
        <begin position="528"/>
        <end position="537"/>
    </location>
</feature>
<dbReference type="PANTHER" id="PTHR15128">
    <property type="entry name" value="TAL1 SCL INTERRUPTING LOCUS"/>
    <property type="match status" value="1"/>
</dbReference>
<dbReference type="Proteomes" id="UP001158986">
    <property type="component" value="Unassembled WGS sequence"/>
</dbReference>
<evidence type="ECO:0000259" key="3">
    <source>
        <dbReference type="Pfam" id="PF15253"/>
    </source>
</evidence>
<sequence>MRRHFHQFDEELQDSDQTISTPVRHLQPRTRLPVATDTIKSRNSTRSRSPRRQFLSSAFFSDTTDDDVSRPLPDSSRRFQLSTSGYSRSKSIESNRKPFHVSTGPREGRRHSGGQWGTMRLHVDAIQFPATRSVLWDRRRLSDTPASVSLKQVLPRFIVLAETLKDIYTLYQEKISVRGSGDAALCYLYGDATTLRTKTVALKGVKPKKKDALAMGTWCIPVHAIADSSKLRDTQESYVATIAALQSSYRDEYSDNVAAKLQLKLLVFRSNDARLDVQLECVAPSVPFNFSLIRNLPLLMTPLAVSLARREFSTECGNLQSGYLTLDQTRKAVPLLKVDPLVLQLPLVGVWVYGVQIDDAWDEEIARQQLADPLLYFACISYLTSQAIRERVGPEKNTFLVALYPASNPDGGGAVGSLPRFFECKFSELLSPRTQPFPIELYSHRRSCLVGASKFSTDVELTLSAAPTSEWEDARRQAKIPTAPRCEQSKDMAPNTAHATVNTRGSDCLLTSSNKSACTDGDEHEDSTSGWTITSDAIRTDPDSRHSPQSQTSMQGEQNTSNATLPAECGVANSKENVATRLNNVHNVTCTQAAKPVSNISPSNETKDAFQRDWNDNSTPNYRSCCKTQQLLTIQHQQILENQQRQLHEMQEQIVQLRRLLNTTRSEEKKKTNVALNDEGRYGFDASRSGVGAEADVPVVSSIRGQQKNGLSGSQLSLVSATPRQSDDESFSDKTSVHTHHNDENVRKGDGMDFSLSSLSLSSFSCGSGADLSSLSSSLVSEQPNDRSCSQSQKEVMVDGEQVESGAQGLNQFQSSQYDKKEPNQDRTAQASNIDSQEEELNENVAEAREGTDNSTSSHDLSIDKLSTSSHQGAGDMNASGDTHSIIERLLSPDAYLRKVGGFVDHHGGCFTTPPLDFHSFCVPRIKFSTEVPECDSDEEEIRLIEQKYKRLMAA</sequence>
<evidence type="ECO:0000313" key="4">
    <source>
        <dbReference type="EMBL" id="CAH0519162.1"/>
    </source>
</evidence>
<dbReference type="InterPro" id="IPR026123">
    <property type="entry name" value="STIL"/>
</dbReference>
<dbReference type="InterPro" id="IPR057731">
    <property type="entry name" value="STIL_N"/>
</dbReference>
<keyword evidence="5" id="KW-1185">Reference proteome</keyword>
<feature type="compositionally biased region" description="Polar residues" evidence="2">
    <location>
        <begin position="547"/>
        <end position="562"/>
    </location>
</feature>
<reference evidence="4 5" key="1">
    <citation type="submission" date="2021-11" db="EMBL/GenBank/DDBJ databases">
        <authorList>
            <person name="Islam A."/>
            <person name="Islam S."/>
            <person name="Flora M.S."/>
            <person name="Rahman M."/>
            <person name="Ziaur R.M."/>
            <person name="Epstein J.H."/>
            <person name="Hassan M."/>
            <person name="Klassen M."/>
            <person name="Woodard K."/>
            <person name="Webb A."/>
            <person name="Webby R.J."/>
            <person name="El Zowalaty M.E."/>
        </authorList>
    </citation>
    <scope>NUCLEOTIDE SEQUENCE [LARGE SCALE GENOMIC DNA]</scope>
    <source>
        <strain evidence="4">Pbs1</strain>
    </source>
</reference>
<dbReference type="PANTHER" id="PTHR15128:SF0">
    <property type="entry name" value="SCL-INTERRUPTING LOCUS PROTEIN"/>
    <property type="match status" value="1"/>
</dbReference>
<feature type="region of interest" description="Disordered" evidence="2">
    <location>
        <begin position="467"/>
        <end position="499"/>
    </location>
</feature>
<feature type="region of interest" description="Disordered" evidence="2">
    <location>
        <begin position="705"/>
        <end position="750"/>
    </location>
</feature>
<feature type="compositionally biased region" description="Polar residues" evidence="2">
    <location>
        <begin position="705"/>
        <end position="724"/>
    </location>
</feature>
<evidence type="ECO:0000256" key="1">
    <source>
        <dbReference type="SAM" id="Coils"/>
    </source>
</evidence>
<feature type="coiled-coil region" evidence="1">
    <location>
        <begin position="633"/>
        <end position="667"/>
    </location>
</feature>
<feature type="domain" description="STIL N-terminal" evidence="3">
    <location>
        <begin position="240"/>
        <end position="429"/>
    </location>
</feature>
<feature type="compositionally biased region" description="Polar residues" evidence="2">
    <location>
        <begin position="78"/>
        <end position="89"/>
    </location>
</feature>
<organism evidence="4 5">
    <name type="scientific">Peronospora belbahrii</name>
    <dbReference type="NCBI Taxonomy" id="622444"/>
    <lineage>
        <taxon>Eukaryota</taxon>
        <taxon>Sar</taxon>
        <taxon>Stramenopiles</taxon>
        <taxon>Oomycota</taxon>
        <taxon>Peronosporomycetes</taxon>
        <taxon>Peronosporales</taxon>
        <taxon>Peronosporaceae</taxon>
        <taxon>Peronospora</taxon>
    </lineage>
</organism>
<feature type="region of interest" description="Disordered" evidence="2">
    <location>
        <begin position="516"/>
        <end position="562"/>
    </location>
</feature>
<proteinExistence type="predicted"/>